<dbReference type="PROSITE" id="PS50949">
    <property type="entry name" value="HTH_GNTR"/>
    <property type="match status" value="2"/>
</dbReference>
<reference evidence="5 6" key="1">
    <citation type="submission" date="2016-11" db="EMBL/GenBank/DDBJ databases">
        <authorList>
            <person name="Jaros S."/>
            <person name="Januszkiewicz K."/>
            <person name="Wedrychowicz H."/>
        </authorList>
    </citation>
    <scope>NUCLEOTIDE SEQUENCE [LARGE SCALE GENOMIC DNA]</scope>
    <source>
        <strain evidence="5 6">DSM 17459</strain>
    </source>
</reference>
<protein>
    <submittedName>
        <fullName evidence="5">Regulatory protein, gntR family</fullName>
    </submittedName>
</protein>
<gene>
    <name evidence="5" type="ORF">SAMN02745158_00784</name>
</gene>
<evidence type="ECO:0000256" key="1">
    <source>
        <dbReference type="ARBA" id="ARBA00023015"/>
    </source>
</evidence>
<evidence type="ECO:0000256" key="2">
    <source>
        <dbReference type="ARBA" id="ARBA00023125"/>
    </source>
</evidence>
<accession>A0A1M4U8A8</accession>
<organism evidence="5 6">
    <name type="scientific">Lactonifactor longoviformis DSM 17459</name>
    <dbReference type="NCBI Taxonomy" id="1122155"/>
    <lineage>
        <taxon>Bacteria</taxon>
        <taxon>Bacillati</taxon>
        <taxon>Bacillota</taxon>
        <taxon>Clostridia</taxon>
        <taxon>Eubacteriales</taxon>
        <taxon>Clostridiaceae</taxon>
        <taxon>Lactonifactor</taxon>
    </lineage>
</organism>
<evidence type="ECO:0000313" key="5">
    <source>
        <dbReference type="EMBL" id="SHE52904.1"/>
    </source>
</evidence>
<keyword evidence="6" id="KW-1185">Reference proteome</keyword>
<dbReference type="GO" id="GO:0045892">
    <property type="term" value="P:negative regulation of DNA-templated transcription"/>
    <property type="evidence" value="ECO:0007669"/>
    <property type="project" value="TreeGrafter"/>
</dbReference>
<dbReference type="Gene3D" id="1.10.10.10">
    <property type="entry name" value="Winged helix-like DNA-binding domain superfamily/Winged helix DNA-binding domain"/>
    <property type="match status" value="2"/>
</dbReference>
<proteinExistence type="predicted"/>
<dbReference type="Proteomes" id="UP000184245">
    <property type="component" value="Unassembled WGS sequence"/>
</dbReference>
<name>A0A1M4U8A8_9CLOT</name>
<evidence type="ECO:0000313" key="6">
    <source>
        <dbReference type="Proteomes" id="UP000184245"/>
    </source>
</evidence>
<dbReference type="InterPro" id="IPR036390">
    <property type="entry name" value="WH_DNA-bd_sf"/>
</dbReference>
<keyword evidence="2" id="KW-0238">DNA-binding</keyword>
<keyword evidence="3" id="KW-0804">Transcription</keyword>
<dbReference type="EMBL" id="FQVI01000002">
    <property type="protein sequence ID" value="SHE52904.1"/>
    <property type="molecule type" value="Genomic_DNA"/>
</dbReference>
<dbReference type="PANTHER" id="PTHR44846">
    <property type="entry name" value="MANNOSYL-D-GLYCERATE TRANSPORT/METABOLISM SYSTEM REPRESSOR MNGR-RELATED"/>
    <property type="match status" value="1"/>
</dbReference>
<dbReference type="AlphaFoldDB" id="A0A1M4U8A8"/>
<dbReference type="GO" id="GO:0003677">
    <property type="term" value="F:DNA binding"/>
    <property type="evidence" value="ECO:0007669"/>
    <property type="project" value="UniProtKB-KW"/>
</dbReference>
<dbReference type="OrthoDB" id="9816541at2"/>
<dbReference type="PANTHER" id="PTHR44846:SF1">
    <property type="entry name" value="MANNOSYL-D-GLYCERATE TRANSPORT_METABOLISM SYSTEM REPRESSOR MNGR-RELATED"/>
    <property type="match status" value="1"/>
</dbReference>
<dbReference type="InterPro" id="IPR000524">
    <property type="entry name" value="Tscrpt_reg_HTH_GntR"/>
</dbReference>
<feature type="domain" description="HTH gntR-type" evidence="4">
    <location>
        <begin position="5"/>
        <end position="73"/>
    </location>
</feature>
<dbReference type="STRING" id="1122155.SAMN02745158_00784"/>
<dbReference type="RefSeq" id="WP_072849149.1">
    <property type="nucleotide sequence ID" value="NZ_FQVI01000002.1"/>
</dbReference>
<evidence type="ECO:0000259" key="4">
    <source>
        <dbReference type="PROSITE" id="PS50949"/>
    </source>
</evidence>
<dbReference type="SMART" id="SM00345">
    <property type="entry name" value="HTH_GNTR"/>
    <property type="match status" value="2"/>
</dbReference>
<sequence>MRQNLHQYEYLYRSLVTQFECGAYPEGKTMPSQQQLCRQYNVGITTIRRVMKMLENNGYIHTAAGRPAVSAYRTAAESCIAALLERRDGVNDAFCGLGILLPALYREGASLCREPEFTIMRDAIDGIAGPMELSALYQQANLFFRAVLKPFHNLLIQDLELDAESYLHVPYIPYPGVNDPSYHAESRVKAWLETALNRILRKEYDAFYDSILDFYGKTQSTIDGYLEELSRVVPTPAPQKTDIRWFRIKGHSELYIRLAMSILRRIAGGEFEGKKYLPSIPRLMEEYGLMKETVCRSIALLNMLGIAETKAKKGTILVTGEIQGSIASASFDFSDPLLQQRLALCMDAIQIMALSAGICAKSFTPVTEEWLHSAEEKLSSASLHSLNPRSVQLLMDYMIQFAPCHSLSNIYYQLNELILWGYYLYAVDASYYAPQEKLQFLMHDVVKALREKDTSALPSALENAFLQIYRDIYSVIAQLPCGTDFLPIPI</sequence>
<dbReference type="GO" id="GO:0003700">
    <property type="term" value="F:DNA-binding transcription factor activity"/>
    <property type="evidence" value="ECO:0007669"/>
    <property type="project" value="InterPro"/>
</dbReference>
<keyword evidence="1" id="KW-0805">Transcription regulation</keyword>
<evidence type="ECO:0000256" key="3">
    <source>
        <dbReference type="ARBA" id="ARBA00023163"/>
    </source>
</evidence>
<feature type="domain" description="HTH gntR-type" evidence="4">
    <location>
        <begin position="252"/>
        <end position="320"/>
    </location>
</feature>
<dbReference type="Pfam" id="PF00392">
    <property type="entry name" value="GntR"/>
    <property type="match status" value="1"/>
</dbReference>
<dbReference type="SUPFAM" id="SSF46785">
    <property type="entry name" value="Winged helix' DNA-binding domain"/>
    <property type="match status" value="2"/>
</dbReference>
<dbReference type="InterPro" id="IPR036388">
    <property type="entry name" value="WH-like_DNA-bd_sf"/>
</dbReference>
<dbReference type="InterPro" id="IPR050679">
    <property type="entry name" value="Bact_HTH_transcr_reg"/>
</dbReference>